<dbReference type="InterPro" id="IPR020846">
    <property type="entry name" value="MFS_dom"/>
</dbReference>
<evidence type="ECO:0000256" key="1">
    <source>
        <dbReference type="ARBA" id="ARBA00004141"/>
    </source>
</evidence>
<feature type="transmembrane region" description="Helical" evidence="6">
    <location>
        <begin position="70"/>
        <end position="93"/>
    </location>
</feature>
<feature type="transmembrane region" description="Helical" evidence="6">
    <location>
        <begin position="472"/>
        <end position="495"/>
    </location>
</feature>
<dbReference type="InterPro" id="IPR036259">
    <property type="entry name" value="MFS_trans_sf"/>
</dbReference>
<feature type="transmembrane region" description="Helical" evidence="6">
    <location>
        <begin position="197"/>
        <end position="215"/>
    </location>
</feature>
<evidence type="ECO:0000313" key="9">
    <source>
        <dbReference type="Proteomes" id="UP001492380"/>
    </source>
</evidence>
<feature type="domain" description="Major facilitator superfamily (MFS) profile" evidence="7">
    <location>
        <begin position="72"/>
        <end position="502"/>
    </location>
</feature>
<reference evidence="8 9" key="1">
    <citation type="submission" date="2024-04" db="EMBL/GenBank/DDBJ databases">
        <title>Phyllosticta paracitricarpa is synonymous to the EU quarantine fungus P. citricarpa based on phylogenomic analyses.</title>
        <authorList>
            <consortium name="Lawrence Berkeley National Laboratory"/>
            <person name="Van Ingen-Buijs V.A."/>
            <person name="Van Westerhoven A.C."/>
            <person name="Haridas S."/>
            <person name="Skiadas P."/>
            <person name="Martin F."/>
            <person name="Groenewald J.Z."/>
            <person name="Crous P.W."/>
            <person name="Seidl M.F."/>
        </authorList>
    </citation>
    <scope>NUCLEOTIDE SEQUENCE [LARGE SCALE GENOMIC DNA]</scope>
    <source>
        <strain evidence="8 9">CBS 123374</strain>
    </source>
</reference>
<evidence type="ECO:0000256" key="4">
    <source>
        <dbReference type="ARBA" id="ARBA00023136"/>
    </source>
</evidence>
<name>A0ABR1YZF3_9PEZI</name>
<protein>
    <submittedName>
        <fullName evidence="8">Major facilitator superfamily domain-containing protein</fullName>
    </submittedName>
</protein>
<dbReference type="Pfam" id="PF07690">
    <property type="entry name" value="MFS_1"/>
    <property type="match status" value="1"/>
</dbReference>
<feature type="transmembrane region" description="Helical" evidence="6">
    <location>
        <begin position="411"/>
        <end position="432"/>
    </location>
</feature>
<feature type="region of interest" description="Disordered" evidence="5">
    <location>
        <begin position="1"/>
        <end position="22"/>
    </location>
</feature>
<comment type="subcellular location">
    <subcellularLocation>
        <location evidence="1">Membrane</location>
        <topology evidence="1">Multi-pass membrane protein</topology>
    </subcellularLocation>
</comment>
<keyword evidence="2 6" id="KW-0812">Transmembrane</keyword>
<dbReference type="EMBL" id="JBBWRZ010000002">
    <property type="protein sequence ID" value="KAK8244019.1"/>
    <property type="molecule type" value="Genomic_DNA"/>
</dbReference>
<feature type="compositionally biased region" description="Basic and acidic residues" evidence="5">
    <location>
        <begin position="12"/>
        <end position="22"/>
    </location>
</feature>
<evidence type="ECO:0000259" key="7">
    <source>
        <dbReference type="PROSITE" id="PS50850"/>
    </source>
</evidence>
<sequence>MAHSDSPVDDAVPTKEAEAKDMAADHDVENGADHHVQQHQQREASALKALDLVKEHDQHHPRFWPTWKRWVIISVYCLLQVFVTLTTTSYVSAETAIQEDFGGSTQVATLGQSMFIVGNAVGPAFLGPLSDIGGRKWVYVVSIAIYALLNIATALARNLPMLIVFQFLCGAAGSTALSNVAGTIADLFADADNAAQAMGLFVASANIGASLGSPVGEWLSFYNPGSWRWIFWINVIIGGGFSALMTLIPETLPRVVIARAAKRGEAVDPDEVAIAETKVNVFQEIRFVFTMAIRIMALEPIVTFLAVYNGFAYGLLFLYLDGVFDVFVDNNGLSYIGADLTYLNFVVGVSIMFCFLPVQTWFYTRDRERNGGKGRPEARFLTSLVCVWGFPISLFWFAFTSDGNTSYWSPIIAGALLGFADPLLYLGMLNYIADAYPNVAASAIAAFLIPSFTLAAAFAHLGIIMFDNLGTTWAMACLAFISLGIVALVYLLYFFGPWLRKRSKLAKSF</sequence>
<evidence type="ECO:0000256" key="3">
    <source>
        <dbReference type="ARBA" id="ARBA00022989"/>
    </source>
</evidence>
<dbReference type="CDD" id="cd17323">
    <property type="entry name" value="MFS_Tpo1_MDR_like"/>
    <property type="match status" value="1"/>
</dbReference>
<accession>A0ABR1YZF3</accession>
<keyword evidence="9" id="KW-1185">Reference proteome</keyword>
<evidence type="ECO:0000256" key="6">
    <source>
        <dbReference type="SAM" id="Phobius"/>
    </source>
</evidence>
<dbReference type="PANTHER" id="PTHR23502">
    <property type="entry name" value="MAJOR FACILITATOR SUPERFAMILY"/>
    <property type="match status" value="1"/>
</dbReference>
<keyword evidence="4 6" id="KW-0472">Membrane</keyword>
<evidence type="ECO:0000256" key="5">
    <source>
        <dbReference type="SAM" id="MobiDB-lite"/>
    </source>
</evidence>
<feature type="transmembrane region" description="Helical" evidence="6">
    <location>
        <begin position="301"/>
        <end position="320"/>
    </location>
</feature>
<gene>
    <name evidence="8" type="ORF">HDK90DRAFT_142815</name>
</gene>
<dbReference type="Proteomes" id="UP001492380">
    <property type="component" value="Unassembled WGS sequence"/>
</dbReference>
<keyword evidence="3 6" id="KW-1133">Transmembrane helix</keyword>
<feature type="transmembrane region" description="Helical" evidence="6">
    <location>
        <begin position="444"/>
        <end position="466"/>
    </location>
</feature>
<dbReference type="SUPFAM" id="SSF103473">
    <property type="entry name" value="MFS general substrate transporter"/>
    <property type="match status" value="1"/>
</dbReference>
<evidence type="ECO:0000256" key="2">
    <source>
        <dbReference type="ARBA" id="ARBA00022692"/>
    </source>
</evidence>
<feature type="transmembrane region" description="Helical" evidence="6">
    <location>
        <begin position="340"/>
        <end position="358"/>
    </location>
</feature>
<dbReference type="PANTHER" id="PTHR23502:SF36">
    <property type="entry name" value="MEMBRANE TRANSPORTER"/>
    <property type="match status" value="1"/>
</dbReference>
<feature type="transmembrane region" description="Helical" evidence="6">
    <location>
        <begin position="378"/>
        <end position="399"/>
    </location>
</feature>
<dbReference type="PROSITE" id="PS50850">
    <property type="entry name" value="MFS"/>
    <property type="match status" value="1"/>
</dbReference>
<feature type="transmembrane region" description="Helical" evidence="6">
    <location>
        <begin position="105"/>
        <end position="125"/>
    </location>
</feature>
<dbReference type="Gene3D" id="1.20.1250.20">
    <property type="entry name" value="MFS general substrate transporter like domains"/>
    <property type="match status" value="1"/>
</dbReference>
<evidence type="ECO:0000313" key="8">
    <source>
        <dbReference type="EMBL" id="KAK8244019.1"/>
    </source>
</evidence>
<dbReference type="InterPro" id="IPR011701">
    <property type="entry name" value="MFS"/>
</dbReference>
<feature type="transmembrane region" description="Helical" evidence="6">
    <location>
        <begin position="162"/>
        <end position="185"/>
    </location>
</feature>
<feature type="transmembrane region" description="Helical" evidence="6">
    <location>
        <begin position="227"/>
        <end position="248"/>
    </location>
</feature>
<comment type="caution">
    <text evidence="8">The sequence shown here is derived from an EMBL/GenBank/DDBJ whole genome shotgun (WGS) entry which is preliminary data.</text>
</comment>
<feature type="transmembrane region" description="Helical" evidence="6">
    <location>
        <begin position="137"/>
        <end position="156"/>
    </location>
</feature>
<organism evidence="8 9">
    <name type="scientific">Phyllosticta capitalensis</name>
    <dbReference type="NCBI Taxonomy" id="121624"/>
    <lineage>
        <taxon>Eukaryota</taxon>
        <taxon>Fungi</taxon>
        <taxon>Dikarya</taxon>
        <taxon>Ascomycota</taxon>
        <taxon>Pezizomycotina</taxon>
        <taxon>Dothideomycetes</taxon>
        <taxon>Dothideomycetes incertae sedis</taxon>
        <taxon>Botryosphaeriales</taxon>
        <taxon>Phyllostictaceae</taxon>
        <taxon>Phyllosticta</taxon>
    </lineage>
</organism>
<proteinExistence type="predicted"/>